<evidence type="ECO:0000313" key="1">
    <source>
        <dbReference type="EMBL" id="QYT04958.1"/>
    </source>
</evidence>
<keyword evidence="2" id="KW-1185">Reference proteome</keyword>
<protein>
    <submittedName>
        <fullName evidence="1">Uncharacterized protein</fullName>
    </submittedName>
</protein>
<evidence type="ECO:0000313" key="2">
    <source>
        <dbReference type="Proteomes" id="UP000826661"/>
    </source>
</evidence>
<organism evidence="1 2">
    <name type="scientific">Trichoderma simmonsii</name>
    <dbReference type="NCBI Taxonomy" id="1491479"/>
    <lineage>
        <taxon>Eukaryota</taxon>
        <taxon>Fungi</taxon>
        <taxon>Dikarya</taxon>
        <taxon>Ascomycota</taxon>
        <taxon>Pezizomycotina</taxon>
        <taxon>Sordariomycetes</taxon>
        <taxon>Hypocreomycetidae</taxon>
        <taxon>Hypocreales</taxon>
        <taxon>Hypocreaceae</taxon>
        <taxon>Trichoderma</taxon>
    </lineage>
</organism>
<name>A0A8G0PLF9_9HYPO</name>
<reference evidence="1 2" key="1">
    <citation type="journal article" date="2021" name="BMC Genomics">
        <title>Telomere-to-telomere genome assembly of asparaginase-producing Trichoderma simmonsii.</title>
        <authorList>
            <person name="Chung D."/>
            <person name="Kwon Y.M."/>
            <person name="Yang Y."/>
        </authorList>
    </citation>
    <scope>NUCLEOTIDE SEQUENCE [LARGE SCALE GENOMIC DNA]</scope>
    <source>
        <strain evidence="1 2">GH-Sj1</strain>
    </source>
</reference>
<gene>
    <name evidence="1" type="ORF">H0G86_013339</name>
</gene>
<dbReference type="Proteomes" id="UP000826661">
    <property type="component" value="Chromosome VII"/>
</dbReference>
<dbReference type="EMBL" id="CP075870">
    <property type="protein sequence ID" value="QYT04958.1"/>
    <property type="molecule type" value="Genomic_DNA"/>
</dbReference>
<proteinExistence type="predicted"/>
<sequence>MEYRYSDKMPVPSTEFIRKDGNVAAAALGIPGTPQLDAENSTVTSGTPHAATPRSQICVHDNPSDPTPCPNCDTFAFLNQLLPPTSGPSRDDTFNSFNNYTSNDEIKLMLMGISSRLDALETAVSTGNSRIDQLNSHLLGLLSNIPNKDELIHAISGLKRSMKGFTRALLLQLFGCHVLGEVDTTDNL</sequence>
<dbReference type="AlphaFoldDB" id="A0A8G0PLF9"/>
<accession>A0A8G0PLF9</accession>